<gene>
    <name evidence="2" type="ORF">HanXRQr2_Chr07g0288441</name>
</gene>
<reference evidence="2" key="1">
    <citation type="journal article" date="2017" name="Nature">
        <title>The sunflower genome provides insights into oil metabolism, flowering and Asterid evolution.</title>
        <authorList>
            <person name="Badouin H."/>
            <person name="Gouzy J."/>
            <person name="Grassa C.J."/>
            <person name="Murat F."/>
            <person name="Staton S.E."/>
            <person name="Cottret L."/>
            <person name="Lelandais-Briere C."/>
            <person name="Owens G.L."/>
            <person name="Carrere S."/>
            <person name="Mayjonade B."/>
            <person name="Legrand L."/>
            <person name="Gill N."/>
            <person name="Kane N.C."/>
            <person name="Bowers J.E."/>
            <person name="Hubner S."/>
            <person name="Bellec A."/>
            <person name="Berard A."/>
            <person name="Berges H."/>
            <person name="Blanchet N."/>
            <person name="Boniface M.C."/>
            <person name="Brunel D."/>
            <person name="Catrice O."/>
            <person name="Chaidir N."/>
            <person name="Claudel C."/>
            <person name="Donnadieu C."/>
            <person name="Faraut T."/>
            <person name="Fievet G."/>
            <person name="Helmstetter N."/>
            <person name="King M."/>
            <person name="Knapp S.J."/>
            <person name="Lai Z."/>
            <person name="Le Paslier M.C."/>
            <person name="Lippi Y."/>
            <person name="Lorenzon L."/>
            <person name="Mandel J.R."/>
            <person name="Marage G."/>
            <person name="Marchand G."/>
            <person name="Marquand E."/>
            <person name="Bret-Mestries E."/>
            <person name="Morien E."/>
            <person name="Nambeesan S."/>
            <person name="Nguyen T."/>
            <person name="Pegot-Espagnet P."/>
            <person name="Pouilly N."/>
            <person name="Raftis F."/>
            <person name="Sallet E."/>
            <person name="Schiex T."/>
            <person name="Thomas J."/>
            <person name="Vandecasteele C."/>
            <person name="Vares D."/>
            <person name="Vear F."/>
            <person name="Vautrin S."/>
            <person name="Crespi M."/>
            <person name="Mangin B."/>
            <person name="Burke J.M."/>
            <person name="Salse J."/>
            <person name="Munos S."/>
            <person name="Vincourt P."/>
            <person name="Rieseberg L.H."/>
            <person name="Langlade N.B."/>
        </authorList>
    </citation>
    <scope>NUCLEOTIDE SEQUENCE</scope>
    <source>
        <tissue evidence="2">Leaves</tissue>
    </source>
</reference>
<dbReference type="Gramene" id="mRNA:HanXRQr2_Chr07g0288441">
    <property type="protein sequence ID" value="mRNA:HanXRQr2_Chr07g0288441"/>
    <property type="gene ID" value="HanXRQr2_Chr07g0288441"/>
</dbReference>
<evidence type="ECO:0000256" key="1">
    <source>
        <dbReference type="SAM" id="MobiDB-lite"/>
    </source>
</evidence>
<accession>A0A9K3IJS6</accession>
<name>A0A9K3IJS6_HELAN</name>
<protein>
    <submittedName>
        <fullName evidence="2">Uncharacterized protein</fullName>
    </submittedName>
</protein>
<dbReference type="AlphaFoldDB" id="A0A9K3IJS6"/>
<keyword evidence="3" id="KW-1185">Reference proteome</keyword>
<reference evidence="2" key="2">
    <citation type="submission" date="2020-06" db="EMBL/GenBank/DDBJ databases">
        <title>Helianthus annuus Genome sequencing and assembly Release 2.</title>
        <authorList>
            <person name="Gouzy J."/>
            <person name="Langlade N."/>
            <person name="Munos S."/>
        </authorList>
    </citation>
    <scope>NUCLEOTIDE SEQUENCE</scope>
    <source>
        <tissue evidence="2">Leaves</tissue>
    </source>
</reference>
<proteinExistence type="predicted"/>
<comment type="caution">
    <text evidence="2">The sequence shown here is derived from an EMBL/GenBank/DDBJ whole genome shotgun (WGS) entry which is preliminary data.</text>
</comment>
<feature type="region of interest" description="Disordered" evidence="1">
    <location>
        <begin position="28"/>
        <end position="54"/>
    </location>
</feature>
<dbReference type="Proteomes" id="UP000215914">
    <property type="component" value="Unassembled WGS sequence"/>
</dbReference>
<feature type="compositionally biased region" description="Low complexity" evidence="1">
    <location>
        <begin position="28"/>
        <end position="47"/>
    </location>
</feature>
<sequence>MFVAIASQVDDVAAVETADCFFGVQGLGSTSGSSTPISSSPELSPSSFGAVGPSQLSLTAPEIRHRSCCWHCSYSASRYHAGINGFPYSQKK</sequence>
<evidence type="ECO:0000313" key="2">
    <source>
        <dbReference type="EMBL" id="KAF5798077.1"/>
    </source>
</evidence>
<evidence type="ECO:0000313" key="3">
    <source>
        <dbReference type="Proteomes" id="UP000215914"/>
    </source>
</evidence>
<dbReference type="EMBL" id="MNCJ02000322">
    <property type="protein sequence ID" value="KAF5798077.1"/>
    <property type="molecule type" value="Genomic_DNA"/>
</dbReference>
<organism evidence="2 3">
    <name type="scientific">Helianthus annuus</name>
    <name type="common">Common sunflower</name>
    <dbReference type="NCBI Taxonomy" id="4232"/>
    <lineage>
        <taxon>Eukaryota</taxon>
        <taxon>Viridiplantae</taxon>
        <taxon>Streptophyta</taxon>
        <taxon>Embryophyta</taxon>
        <taxon>Tracheophyta</taxon>
        <taxon>Spermatophyta</taxon>
        <taxon>Magnoliopsida</taxon>
        <taxon>eudicotyledons</taxon>
        <taxon>Gunneridae</taxon>
        <taxon>Pentapetalae</taxon>
        <taxon>asterids</taxon>
        <taxon>campanulids</taxon>
        <taxon>Asterales</taxon>
        <taxon>Asteraceae</taxon>
        <taxon>Asteroideae</taxon>
        <taxon>Heliantheae alliance</taxon>
        <taxon>Heliantheae</taxon>
        <taxon>Helianthus</taxon>
    </lineage>
</organism>